<dbReference type="Proteomes" id="UP000784294">
    <property type="component" value="Unassembled WGS sequence"/>
</dbReference>
<keyword evidence="3" id="KW-1185">Reference proteome</keyword>
<feature type="non-terminal residue" evidence="2">
    <location>
        <position position="1"/>
    </location>
</feature>
<feature type="region of interest" description="Disordered" evidence="1">
    <location>
        <begin position="12"/>
        <end position="41"/>
    </location>
</feature>
<evidence type="ECO:0000313" key="2">
    <source>
        <dbReference type="EMBL" id="VEL12993.1"/>
    </source>
</evidence>
<reference evidence="2" key="1">
    <citation type="submission" date="2018-11" db="EMBL/GenBank/DDBJ databases">
        <authorList>
            <consortium name="Pathogen Informatics"/>
        </authorList>
    </citation>
    <scope>NUCLEOTIDE SEQUENCE</scope>
</reference>
<sequence length="166" mass="16636">MFTLKLGCIESAVDPSSDPRRPSSLGMSPGDSHHPNPVLGLSPSINIPFASLRPSGESLLPNGGASTEFPASGNVIPGTTSGLTTTTTLMGTDTSSEGSSCNLVDPCLLDSSSATISAEAVESEPRRSASGGFIGPGDPVCSATLLTTEEQNIGANANALQDSSDG</sequence>
<evidence type="ECO:0000256" key="1">
    <source>
        <dbReference type="SAM" id="MobiDB-lite"/>
    </source>
</evidence>
<protein>
    <submittedName>
        <fullName evidence="2">Uncharacterized protein</fullName>
    </submittedName>
</protein>
<evidence type="ECO:0000313" key="3">
    <source>
        <dbReference type="Proteomes" id="UP000784294"/>
    </source>
</evidence>
<proteinExistence type="predicted"/>
<name>A0A448WJ70_9PLAT</name>
<dbReference type="EMBL" id="CAAALY010016459">
    <property type="protein sequence ID" value="VEL12993.1"/>
    <property type="molecule type" value="Genomic_DNA"/>
</dbReference>
<comment type="caution">
    <text evidence="2">The sequence shown here is derived from an EMBL/GenBank/DDBJ whole genome shotgun (WGS) entry which is preliminary data.</text>
</comment>
<gene>
    <name evidence="2" type="ORF">PXEA_LOCUS6433</name>
</gene>
<feature type="region of interest" description="Disordered" evidence="1">
    <location>
        <begin position="58"/>
        <end position="83"/>
    </location>
</feature>
<accession>A0A448WJ70</accession>
<organism evidence="2 3">
    <name type="scientific">Protopolystoma xenopodis</name>
    <dbReference type="NCBI Taxonomy" id="117903"/>
    <lineage>
        <taxon>Eukaryota</taxon>
        <taxon>Metazoa</taxon>
        <taxon>Spiralia</taxon>
        <taxon>Lophotrochozoa</taxon>
        <taxon>Platyhelminthes</taxon>
        <taxon>Monogenea</taxon>
        <taxon>Polyopisthocotylea</taxon>
        <taxon>Polystomatidea</taxon>
        <taxon>Polystomatidae</taxon>
        <taxon>Protopolystoma</taxon>
    </lineage>
</organism>
<dbReference type="AlphaFoldDB" id="A0A448WJ70"/>